<keyword evidence="7" id="KW-1015">Disulfide bond</keyword>
<evidence type="ECO:0000313" key="12">
    <source>
        <dbReference type="EMBL" id="OGG39586.1"/>
    </source>
</evidence>
<reference evidence="12 13" key="1">
    <citation type="journal article" date="2016" name="Nat. Commun.">
        <title>Thousands of microbial genomes shed light on interconnected biogeochemical processes in an aquifer system.</title>
        <authorList>
            <person name="Anantharaman K."/>
            <person name="Brown C.T."/>
            <person name="Hug L.A."/>
            <person name="Sharon I."/>
            <person name="Castelle C.J."/>
            <person name="Probst A.J."/>
            <person name="Thomas B.C."/>
            <person name="Singh A."/>
            <person name="Wilkins M.J."/>
            <person name="Karaoz U."/>
            <person name="Brodie E.L."/>
            <person name="Williams K.H."/>
            <person name="Hubbard S.S."/>
            <person name="Banfield J.F."/>
        </authorList>
    </citation>
    <scope>NUCLEOTIDE SEQUENCE [LARGE SCALE GENOMIC DNA]</scope>
</reference>
<dbReference type="EMBL" id="MFKI01000006">
    <property type="protein sequence ID" value="OGG39586.1"/>
    <property type="molecule type" value="Genomic_DNA"/>
</dbReference>
<dbReference type="InterPro" id="IPR004506">
    <property type="entry name" value="MnmA-like"/>
</dbReference>
<accession>A0A1F6BRN9</accession>
<proteinExistence type="inferred from homology"/>
<feature type="binding site" evidence="9">
    <location>
        <position position="121"/>
    </location>
    <ligand>
        <name>ATP</name>
        <dbReference type="ChEBI" id="CHEBI:30616"/>
    </ligand>
</feature>
<dbReference type="Gene3D" id="3.40.50.620">
    <property type="entry name" value="HUPs"/>
    <property type="match status" value="1"/>
</dbReference>
<keyword evidence="6 9" id="KW-0694">RNA-binding</keyword>
<dbReference type="GO" id="GO:0002143">
    <property type="term" value="P:tRNA wobble position uridine thiolation"/>
    <property type="evidence" value="ECO:0007669"/>
    <property type="project" value="TreeGrafter"/>
</dbReference>
<dbReference type="GO" id="GO:0005524">
    <property type="term" value="F:ATP binding"/>
    <property type="evidence" value="ECO:0007669"/>
    <property type="project" value="UniProtKB-KW"/>
</dbReference>
<evidence type="ECO:0000256" key="4">
    <source>
        <dbReference type="ARBA" id="ARBA00022741"/>
    </source>
</evidence>
<evidence type="ECO:0000313" key="13">
    <source>
        <dbReference type="Proteomes" id="UP000179324"/>
    </source>
</evidence>
<organism evidence="12 13">
    <name type="scientific">Candidatus Jorgensenbacteria bacterium GWC1_48_12</name>
    <dbReference type="NCBI Taxonomy" id="1798469"/>
    <lineage>
        <taxon>Bacteria</taxon>
        <taxon>Candidatus Joergenseniibacteriota</taxon>
    </lineage>
</organism>
<dbReference type="CDD" id="cd01998">
    <property type="entry name" value="MnmA_TRMU-like"/>
    <property type="match status" value="1"/>
</dbReference>
<evidence type="ECO:0000256" key="2">
    <source>
        <dbReference type="ARBA" id="ARBA00022679"/>
    </source>
</evidence>
<comment type="subcellular location">
    <subcellularLocation>
        <location evidence="9">Cytoplasm</location>
    </subcellularLocation>
</comment>
<keyword evidence="4 9" id="KW-0547">Nucleotide-binding</keyword>
<comment type="similarity">
    <text evidence="9">Belongs to the MnmA/TRMU family.</text>
</comment>
<dbReference type="PANTHER" id="PTHR11933">
    <property type="entry name" value="TRNA 5-METHYLAMINOMETHYL-2-THIOURIDYLATE -METHYLTRANSFERASE"/>
    <property type="match status" value="1"/>
</dbReference>
<keyword evidence="3 9" id="KW-0819">tRNA processing</keyword>
<dbReference type="PROSITE" id="PS50206">
    <property type="entry name" value="RHODANESE_3"/>
    <property type="match status" value="1"/>
</dbReference>
<evidence type="ECO:0000256" key="9">
    <source>
        <dbReference type="HAMAP-Rule" id="MF_00144"/>
    </source>
</evidence>
<name>A0A1F6BRN9_9BACT</name>
<evidence type="ECO:0000256" key="5">
    <source>
        <dbReference type="ARBA" id="ARBA00022840"/>
    </source>
</evidence>
<protein>
    <recommendedName>
        <fullName evidence="9">tRNA-specific 2-thiouridylase MnmA</fullName>
        <ecNumber evidence="9">2.8.1.13</ecNumber>
    </recommendedName>
</protein>
<dbReference type="GO" id="GO:0000049">
    <property type="term" value="F:tRNA binding"/>
    <property type="evidence" value="ECO:0007669"/>
    <property type="project" value="UniProtKB-KW"/>
</dbReference>
<sequence>MSSNGKKAYVAMSGGVDSSVAALLLRDAGYDVTGVFMRCYNLDGCAERDATDARRVAAHLNIPFYVFNFEKEYKQRVVEYMVEGYKRGITPNPDVMCNKEIKFGLFLEKALSLGADYVATGHYVKLRRHSLSRTGRSSAPAAEADLRSRSRGSFGDQARESSESFSQENAGLLNLFEAKDKNKDQSYFLWTLVQDQLKHCLFPIGDYLKSEVREMARRAGLPTAEKKDSQGICFLGKVSLRDFLKKRIPAEKGKVLTTAGEKVGEHDGAGFYTIGQRHIGISNYKSRIGGRHETKPHYVAAKDVKTNTVVVAEGSDNPALYKGEVDLAHVSFINPDFPGTICPSILLGISGANWRKDVLVRVRYRQPPAEARIMSNESGIKLTFKEPQKFVAPGQSAVFYSEEGELLGGGVII</sequence>
<dbReference type="EC" id="2.8.1.13" evidence="9"/>
<dbReference type="Pfam" id="PF20258">
    <property type="entry name" value="tRNA_Me_trans_C"/>
    <property type="match status" value="1"/>
</dbReference>
<feature type="site" description="Interaction with tRNA" evidence="9">
    <location>
        <position position="122"/>
    </location>
</feature>
<dbReference type="Gene3D" id="2.30.30.280">
    <property type="entry name" value="Adenine nucleotide alpha hydrolases-like domains"/>
    <property type="match status" value="1"/>
</dbReference>
<dbReference type="SUPFAM" id="SSF52402">
    <property type="entry name" value="Adenine nucleotide alpha hydrolases-like"/>
    <property type="match status" value="1"/>
</dbReference>
<dbReference type="GO" id="GO:0103016">
    <property type="term" value="F:tRNA-uridine 2-sulfurtransferase activity"/>
    <property type="evidence" value="ECO:0007669"/>
    <property type="project" value="UniProtKB-EC"/>
</dbReference>
<evidence type="ECO:0000256" key="8">
    <source>
        <dbReference type="ARBA" id="ARBA00051542"/>
    </source>
</evidence>
<dbReference type="Gene3D" id="2.40.30.10">
    <property type="entry name" value="Translation factors"/>
    <property type="match status" value="1"/>
</dbReference>
<evidence type="ECO:0000256" key="1">
    <source>
        <dbReference type="ARBA" id="ARBA00022555"/>
    </source>
</evidence>
<dbReference type="Proteomes" id="UP000179324">
    <property type="component" value="Unassembled WGS sequence"/>
</dbReference>
<dbReference type="FunFam" id="2.30.30.280:FF:000001">
    <property type="entry name" value="tRNA-specific 2-thiouridylase MnmA"/>
    <property type="match status" value="1"/>
</dbReference>
<feature type="region of interest" description="Interaction with target base in tRNA" evidence="9">
    <location>
        <begin position="92"/>
        <end position="94"/>
    </location>
</feature>
<dbReference type="HAMAP" id="MF_00144">
    <property type="entry name" value="tRNA_thiouridyl_MnmA"/>
    <property type="match status" value="1"/>
</dbReference>
<keyword evidence="2 9" id="KW-0808">Transferase</keyword>
<comment type="caution">
    <text evidence="9">Lacks conserved residue(s) required for the propagation of feature annotation.</text>
</comment>
<evidence type="ECO:0000256" key="7">
    <source>
        <dbReference type="ARBA" id="ARBA00023157"/>
    </source>
</evidence>
<dbReference type="InterPro" id="IPR014729">
    <property type="entry name" value="Rossmann-like_a/b/a_fold"/>
</dbReference>
<feature type="region of interest" description="Disordered" evidence="10">
    <location>
        <begin position="135"/>
        <end position="165"/>
    </location>
</feature>
<gene>
    <name evidence="9" type="primary">mnmA</name>
    <name evidence="12" type="ORF">A2127_00065</name>
</gene>
<dbReference type="InterPro" id="IPR046885">
    <property type="entry name" value="MnmA-like_C"/>
</dbReference>
<comment type="caution">
    <text evidence="12">The sequence shown here is derived from an EMBL/GenBank/DDBJ whole genome shotgun (WGS) entry which is preliminary data.</text>
</comment>
<feature type="region of interest" description="Interaction with tRNA" evidence="9">
    <location>
        <begin position="183"/>
        <end position="185"/>
    </location>
</feature>
<dbReference type="InterPro" id="IPR023382">
    <property type="entry name" value="MnmA-like_central_sf"/>
</dbReference>
<feature type="region of interest" description="Interaction with tRNA" evidence="9">
    <location>
        <begin position="363"/>
        <end position="364"/>
    </location>
</feature>
<dbReference type="InterPro" id="IPR046884">
    <property type="entry name" value="MnmA-like_central"/>
</dbReference>
<evidence type="ECO:0000256" key="6">
    <source>
        <dbReference type="ARBA" id="ARBA00022884"/>
    </source>
</evidence>
<keyword evidence="5 9" id="KW-0067">ATP-binding</keyword>
<keyword evidence="1 9" id="KW-0820">tRNA-binding</keyword>
<dbReference type="AlphaFoldDB" id="A0A1F6BRN9"/>
<feature type="binding site" evidence="9">
    <location>
        <position position="37"/>
    </location>
    <ligand>
        <name>ATP</name>
        <dbReference type="ChEBI" id="CHEBI:30616"/>
    </ligand>
</feature>
<comment type="catalytic activity">
    <reaction evidence="8 9">
        <text>S-sulfanyl-L-cysteinyl-[protein] + uridine(34) in tRNA + AH2 + ATP = 2-thiouridine(34) in tRNA + L-cysteinyl-[protein] + A + AMP + diphosphate + H(+)</text>
        <dbReference type="Rhea" id="RHEA:47032"/>
        <dbReference type="Rhea" id="RHEA-COMP:10131"/>
        <dbReference type="Rhea" id="RHEA-COMP:11726"/>
        <dbReference type="Rhea" id="RHEA-COMP:11727"/>
        <dbReference type="Rhea" id="RHEA-COMP:11728"/>
        <dbReference type="ChEBI" id="CHEBI:13193"/>
        <dbReference type="ChEBI" id="CHEBI:15378"/>
        <dbReference type="ChEBI" id="CHEBI:17499"/>
        <dbReference type="ChEBI" id="CHEBI:29950"/>
        <dbReference type="ChEBI" id="CHEBI:30616"/>
        <dbReference type="ChEBI" id="CHEBI:33019"/>
        <dbReference type="ChEBI" id="CHEBI:61963"/>
        <dbReference type="ChEBI" id="CHEBI:65315"/>
        <dbReference type="ChEBI" id="CHEBI:87170"/>
        <dbReference type="ChEBI" id="CHEBI:456215"/>
        <dbReference type="EC" id="2.8.1.13"/>
    </reaction>
</comment>
<evidence type="ECO:0000259" key="11">
    <source>
        <dbReference type="PROSITE" id="PS50206"/>
    </source>
</evidence>
<dbReference type="Pfam" id="PF20259">
    <property type="entry name" value="tRNA_Me_trans_M"/>
    <property type="match status" value="1"/>
</dbReference>
<dbReference type="GO" id="GO:0005737">
    <property type="term" value="C:cytoplasm"/>
    <property type="evidence" value="ECO:0007669"/>
    <property type="project" value="UniProtKB-SubCell"/>
</dbReference>
<dbReference type="InterPro" id="IPR001763">
    <property type="entry name" value="Rhodanese-like_dom"/>
</dbReference>
<dbReference type="Pfam" id="PF03054">
    <property type="entry name" value="tRNA_Me_trans"/>
    <property type="match status" value="1"/>
</dbReference>
<feature type="active site" description="Cysteine persulfide intermediate" evidence="9">
    <location>
        <position position="233"/>
    </location>
</feature>
<feature type="site" description="Interaction with tRNA" evidence="9">
    <location>
        <position position="395"/>
    </location>
</feature>
<feature type="active site" description="Nucleophile" evidence="9">
    <location>
        <position position="97"/>
    </location>
</feature>
<evidence type="ECO:0000256" key="3">
    <source>
        <dbReference type="ARBA" id="ARBA00022694"/>
    </source>
</evidence>
<feature type="domain" description="Rhodanese" evidence="11">
    <location>
        <begin position="13"/>
        <end position="46"/>
    </location>
</feature>
<dbReference type="PANTHER" id="PTHR11933:SF5">
    <property type="entry name" value="MITOCHONDRIAL TRNA-SPECIFIC 2-THIOURIDYLASE 1"/>
    <property type="match status" value="1"/>
</dbReference>
<comment type="function">
    <text evidence="9">Catalyzes the 2-thiolation of uridine at the wobble position (U34) of tRNA, leading to the formation of s(2)U34.</text>
</comment>
<keyword evidence="9" id="KW-0963">Cytoplasm</keyword>
<evidence type="ECO:0000256" key="10">
    <source>
        <dbReference type="SAM" id="MobiDB-lite"/>
    </source>
</evidence>
<feature type="binding site" evidence="9">
    <location>
        <begin position="11"/>
        <end position="18"/>
    </location>
    <ligand>
        <name>ATP</name>
        <dbReference type="ChEBI" id="CHEBI:30616"/>
    </ligand>
</feature>